<evidence type="ECO:0000256" key="1">
    <source>
        <dbReference type="ARBA" id="ARBA00006525"/>
    </source>
</evidence>
<dbReference type="NCBIfam" id="TIGR00732">
    <property type="entry name" value="dprA"/>
    <property type="match status" value="1"/>
</dbReference>
<reference evidence="4 5" key="1">
    <citation type="submission" date="2020-08" db="EMBL/GenBank/DDBJ databases">
        <title>Cohnella phylogeny.</title>
        <authorList>
            <person name="Dunlap C."/>
        </authorList>
    </citation>
    <scope>NUCLEOTIDE SEQUENCE [LARGE SCALE GENOMIC DNA]</scope>
    <source>
        <strain evidence="4 5">DSM 25239</strain>
    </source>
</reference>
<evidence type="ECO:0000259" key="3">
    <source>
        <dbReference type="Pfam" id="PF17782"/>
    </source>
</evidence>
<evidence type="ECO:0000313" key="4">
    <source>
        <dbReference type="EMBL" id="MBB6694762.1"/>
    </source>
</evidence>
<comment type="similarity">
    <text evidence="1">Belongs to the DprA/Smf family.</text>
</comment>
<feature type="domain" description="Smf/DprA SLOG" evidence="2">
    <location>
        <begin position="81"/>
        <end position="289"/>
    </location>
</feature>
<evidence type="ECO:0000313" key="5">
    <source>
        <dbReference type="Proteomes" id="UP000553776"/>
    </source>
</evidence>
<dbReference type="GO" id="GO:0009294">
    <property type="term" value="P:DNA-mediated transformation"/>
    <property type="evidence" value="ECO:0007669"/>
    <property type="project" value="InterPro"/>
</dbReference>
<sequence>MTEELSMSEAIVAMHETEGIGWITIDRIVRRGGVQGAQRRREADWREYGLYPRQSSKLVEKLRPEAVDASRRRRARKGVSVVTPLDPGYPRLLLEIEQPPWALYYIGRLELADQPSVAIVGTRMATAYGRRVAEDLAAECASGGLTVVSGLAKGIDAAAHAGALHKPAGTVAVLASPADSPYPYENRALYRDIAREGLVLSETPLGTPLHPGQFPLRNRIIAGLSLGTVVVEAAERSGAIITAEHALKMNRDVFVVPGPITSPRSAGALRLFREGAKPVMDVSDIKKEYPYLFPRVSEPPSAGFGQAAAKRLEMSPAERTVYELLLDRPRTVDELAEERALEDGALHAALLALQMKRIVVQRPGALYALL</sequence>
<dbReference type="Gene3D" id="3.40.50.450">
    <property type="match status" value="1"/>
</dbReference>
<dbReference type="AlphaFoldDB" id="A0A841U598"/>
<organism evidence="4 5">
    <name type="scientific">Cohnella xylanilytica</name>
    <dbReference type="NCBI Taxonomy" id="557555"/>
    <lineage>
        <taxon>Bacteria</taxon>
        <taxon>Bacillati</taxon>
        <taxon>Bacillota</taxon>
        <taxon>Bacilli</taxon>
        <taxon>Bacillales</taxon>
        <taxon>Paenibacillaceae</taxon>
        <taxon>Cohnella</taxon>
    </lineage>
</organism>
<dbReference type="Proteomes" id="UP000553776">
    <property type="component" value="Unassembled WGS sequence"/>
</dbReference>
<protein>
    <submittedName>
        <fullName evidence="4">DNA-protecting protein DprA</fullName>
    </submittedName>
</protein>
<dbReference type="Gene3D" id="1.10.10.10">
    <property type="entry name" value="Winged helix-like DNA-binding domain superfamily/Winged helix DNA-binding domain"/>
    <property type="match status" value="1"/>
</dbReference>
<dbReference type="Pfam" id="PF02481">
    <property type="entry name" value="DNA_processg_A"/>
    <property type="match status" value="1"/>
</dbReference>
<gene>
    <name evidence="4" type="primary">dprA</name>
    <name evidence="4" type="ORF">H7B90_25520</name>
</gene>
<dbReference type="PANTHER" id="PTHR43022:SF1">
    <property type="entry name" value="PROTEIN SMF"/>
    <property type="match status" value="1"/>
</dbReference>
<dbReference type="Pfam" id="PF17782">
    <property type="entry name" value="WHD_DprA"/>
    <property type="match status" value="1"/>
</dbReference>
<dbReference type="EMBL" id="JACJVR010000102">
    <property type="protein sequence ID" value="MBB6694762.1"/>
    <property type="molecule type" value="Genomic_DNA"/>
</dbReference>
<evidence type="ECO:0000259" key="2">
    <source>
        <dbReference type="Pfam" id="PF02481"/>
    </source>
</evidence>
<dbReference type="PANTHER" id="PTHR43022">
    <property type="entry name" value="PROTEIN SMF"/>
    <property type="match status" value="1"/>
</dbReference>
<comment type="caution">
    <text evidence="4">The sequence shown here is derived from an EMBL/GenBank/DDBJ whole genome shotgun (WGS) entry which is preliminary data.</text>
</comment>
<dbReference type="RefSeq" id="WP_185138728.1">
    <property type="nucleotide sequence ID" value="NZ_BORM01000002.1"/>
</dbReference>
<dbReference type="InterPro" id="IPR003488">
    <property type="entry name" value="DprA"/>
</dbReference>
<accession>A0A841U598</accession>
<feature type="domain" description="DprA winged helix" evidence="3">
    <location>
        <begin position="309"/>
        <end position="364"/>
    </location>
</feature>
<name>A0A841U598_9BACL</name>
<dbReference type="InterPro" id="IPR036388">
    <property type="entry name" value="WH-like_DNA-bd_sf"/>
</dbReference>
<dbReference type="InterPro" id="IPR057666">
    <property type="entry name" value="DrpA_SLOG"/>
</dbReference>
<keyword evidence="5" id="KW-1185">Reference proteome</keyword>
<dbReference type="SUPFAM" id="SSF102405">
    <property type="entry name" value="MCP/YpsA-like"/>
    <property type="match status" value="1"/>
</dbReference>
<dbReference type="InterPro" id="IPR041614">
    <property type="entry name" value="DprA_WH"/>
</dbReference>
<proteinExistence type="inferred from homology"/>